<dbReference type="EMBL" id="LT960614">
    <property type="protein sequence ID" value="SON54267.1"/>
    <property type="molecule type" value="Genomic_DNA"/>
</dbReference>
<dbReference type="OrthoDB" id="270332at2"/>
<evidence type="ECO:0000313" key="1">
    <source>
        <dbReference type="EMBL" id="SON54267.1"/>
    </source>
</evidence>
<dbReference type="AlphaFoldDB" id="A0A2C9D1M1"/>
<sequence>MQNTAITNDNAALFVGAPVYSRNRQGYVTAIRERTAQTFMIGRNMRENHFDVDIAWCDGTFAELPDGMVNDYIEEAARCRMTPISEGEARDMLANAKAEKARQQDRARADAELTREAYKIFREDAARRLPAWAKAVIVAEHVTDDSDTMSDYFASKKGRTIILAFSKSTRDLFPELRNAALNHAETAHLATAPENAEHREKWSMGAGYYLKVGGRHSTGWQIRKLGLYDRGADNIPMGEWSLAEVAAPAPVQAPADEPDAPAAGMTIEKHIHTKKGFDMWVAVMSERVDRDTYDSLLDKARDFREWLESHNSYCEEIDAGAFKESGTGVATCLVVIDQ</sequence>
<keyword evidence="2" id="KW-1185">Reference proteome</keyword>
<name>A0A2C9D1M1_9HYPH</name>
<evidence type="ECO:0000313" key="2">
    <source>
        <dbReference type="Proteomes" id="UP000223606"/>
    </source>
</evidence>
<protein>
    <submittedName>
        <fullName evidence="1">Uncharacterized protein</fullName>
    </submittedName>
</protein>
<accession>A0A2C9D1M1</accession>
<dbReference type="KEGG" id="hdi:HDIA_0726"/>
<organism evidence="1 2">
    <name type="scientific">Hartmannibacter diazotrophicus</name>
    <dbReference type="NCBI Taxonomy" id="1482074"/>
    <lineage>
        <taxon>Bacteria</taxon>
        <taxon>Pseudomonadati</taxon>
        <taxon>Pseudomonadota</taxon>
        <taxon>Alphaproteobacteria</taxon>
        <taxon>Hyphomicrobiales</taxon>
        <taxon>Pleomorphomonadaceae</taxon>
        <taxon>Hartmannibacter</taxon>
    </lineage>
</organism>
<reference evidence="2" key="1">
    <citation type="submission" date="2017-09" db="EMBL/GenBank/DDBJ databases">
        <title>Genome sequence of Nannocystis excedens DSM 71.</title>
        <authorList>
            <person name="Blom J."/>
        </authorList>
    </citation>
    <scope>NUCLEOTIDE SEQUENCE [LARGE SCALE GENOMIC DNA]</scope>
    <source>
        <strain evidence="2">type strain: E19</strain>
    </source>
</reference>
<gene>
    <name evidence="1" type="ORF">HDIA_0726</name>
</gene>
<dbReference type="Proteomes" id="UP000223606">
    <property type="component" value="Chromosome 1"/>
</dbReference>
<proteinExistence type="predicted"/>
<dbReference type="RefSeq" id="WP_099554447.1">
    <property type="nucleotide sequence ID" value="NZ_LT960614.1"/>
</dbReference>